<comment type="caution">
    <text evidence="1">The sequence shown here is derived from an EMBL/GenBank/DDBJ whole genome shotgun (WGS) entry which is preliminary data.</text>
</comment>
<dbReference type="AlphaFoldDB" id="A0A2S4MCK0"/>
<dbReference type="Proteomes" id="UP000236919">
    <property type="component" value="Unassembled WGS sequence"/>
</dbReference>
<keyword evidence="2" id="KW-1185">Reference proteome</keyword>
<organism evidence="1 2">
    <name type="scientific">Bosea psychrotolerans</name>
    <dbReference type="NCBI Taxonomy" id="1871628"/>
    <lineage>
        <taxon>Bacteria</taxon>
        <taxon>Pseudomonadati</taxon>
        <taxon>Pseudomonadota</taxon>
        <taxon>Alphaproteobacteria</taxon>
        <taxon>Hyphomicrobiales</taxon>
        <taxon>Boseaceae</taxon>
        <taxon>Bosea</taxon>
    </lineage>
</organism>
<protein>
    <submittedName>
        <fullName evidence="1">Uncharacterized protein</fullName>
    </submittedName>
</protein>
<evidence type="ECO:0000313" key="2">
    <source>
        <dbReference type="Proteomes" id="UP000236919"/>
    </source>
</evidence>
<gene>
    <name evidence="1" type="ORF">CYD53_10546</name>
</gene>
<proteinExistence type="predicted"/>
<evidence type="ECO:0000313" key="1">
    <source>
        <dbReference type="EMBL" id="POR52381.1"/>
    </source>
</evidence>
<accession>A0A2S4MCK0</accession>
<reference evidence="1 2" key="1">
    <citation type="submission" date="2018-01" db="EMBL/GenBank/DDBJ databases">
        <title>Genomic Encyclopedia of Type Strains, Phase III (KMG-III): the genomes of soil and plant-associated and newly described type strains.</title>
        <authorList>
            <person name="Whitman W."/>
        </authorList>
    </citation>
    <scope>NUCLEOTIDE SEQUENCE [LARGE SCALE GENOMIC DNA]</scope>
    <source>
        <strain evidence="1 2">1131</strain>
    </source>
</reference>
<dbReference type="EMBL" id="PQFZ01000005">
    <property type="protein sequence ID" value="POR52381.1"/>
    <property type="molecule type" value="Genomic_DNA"/>
</dbReference>
<sequence>MLAVSLTLLAGCQTTGSGVTEVCAVWKPVLWSSRDTPETIDGVKGNNARRAAWCRT</sequence>
<name>A0A2S4MCK0_9HYPH</name>